<keyword evidence="2" id="KW-0813">Transport</keyword>
<dbReference type="Proteomes" id="UP001597040">
    <property type="component" value="Unassembled WGS sequence"/>
</dbReference>
<proteinExistence type="predicted"/>
<reference evidence="8" key="1">
    <citation type="journal article" date="2019" name="Int. J. Syst. Evol. Microbiol.">
        <title>The Global Catalogue of Microorganisms (GCM) 10K type strain sequencing project: providing services to taxonomists for standard genome sequencing and annotation.</title>
        <authorList>
            <consortium name="The Broad Institute Genomics Platform"/>
            <consortium name="The Broad Institute Genome Sequencing Center for Infectious Disease"/>
            <person name="Wu L."/>
            <person name="Ma J."/>
        </authorList>
    </citation>
    <scope>NUCLEOTIDE SEQUENCE [LARGE SCALE GENOMIC DNA]</scope>
    <source>
        <strain evidence="8">CCUG 56754</strain>
    </source>
</reference>
<gene>
    <name evidence="7" type="ORF">ACFQ3N_13430</name>
</gene>
<evidence type="ECO:0000256" key="4">
    <source>
        <dbReference type="ARBA" id="ARBA00023136"/>
    </source>
</evidence>
<dbReference type="PANTHER" id="PTHR47737:SF1">
    <property type="entry name" value="GLYCINE BETAINE_PROLINE BETAINE TRANSPORT SYSTEM PERMEASE PROTEIN PROW"/>
    <property type="match status" value="1"/>
</dbReference>
<dbReference type="RefSeq" id="WP_390363047.1">
    <property type="nucleotide sequence ID" value="NZ_JBHTKJ010000035.1"/>
</dbReference>
<feature type="chain" id="PRO_5045929285" evidence="5">
    <location>
        <begin position="27"/>
        <end position="293"/>
    </location>
</feature>
<name>A0ABW3LMW7_9BACI</name>
<keyword evidence="5" id="KW-0732">Signal</keyword>
<keyword evidence="3" id="KW-1003">Cell membrane</keyword>
<dbReference type="SUPFAM" id="SSF53850">
    <property type="entry name" value="Periplasmic binding protein-like II"/>
    <property type="match status" value="1"/>
</dbReference>
<protein>
    <submittedName>
        <fullName evidence="7">Glycine betaine ABC transporter substrate-binding protein</fullName>
    </submittedName>
</protein>
<dbReference type="InterPro" id="IPR007210">
    <property type="entry name" value="ABC_Gly_betaine_transp_sub-bd"/>
</dbReference>
<evidence type="ECO:0000256" key="3">
    <source>
        <dbReference type="ARBA" id="ARBA00022475"/>
    </source>
</evidence>
<accession>A0ABW3LMW7</accession>
<evidence type="ECO:0000259" key="6">
    <source>
        <dbReference type="Pfam" id="PF04069"/>
    </source>
</evidence>
<evidence type="ECO:0000256" key="1">
    <source>
        <dbReference type="ARBA" id="ARBA00004236"/>
    </source>
</evidence>
<organism evidence="7 8">
    <name type="scientific">Virgibacillus byunsanensis</name>
    <dbReference type="NCBI Taxonomy" id="570945"/>
    <lineage>
        <taxon>Bacteria</taxon>
        <taxon>Bacillati</taxon>
        <taxon>Bacillota</taxon>
        <taxon>Bacilli</taxon>
        <taxon>Bacillales</taxon>
        <taxon>Bacillaceae</taxon>
        <taxon>Virgibacillus</taxon>
    </lineage>
</organism>
<dbReference type="PROSITE" id="PS51257">
    <property type="entry name" value="PROKAR_LIPOPROTEIN"/>
    <property type="match status" value="1"/>
</dbReference>
<keyword evidence="8" id="KW-1185">Reference proteome</keyword>
<dbReference type="Pfam" id="PF04069">
    <property type="entry name" value="OpuAC"/>
    <property type="match status" value="1"/>
</dbReference>
<evidence type="ECO:0000256" key="5">
    <source>
        <dbReference type="SAM" id="SignalP"/>
    </source>
</evidence>
<sequence length="293" mass="32627">MKKILVSSFTALLLLMVVGCSSESNGEENTDSENSEGEQTITLGVTPWTSTVPPTKVARILLEDMGYTVEETQADAGSVFVGLSRGDIDVFMDSWLPVHQVYLDKYSNDINDTAVSYADADAGLVVPTYMEDINSISDLKGKEDSFKNNLYGIEEGASVTEVIDEAIEGYGLDMKQVNSSEGGMMAEAMRKMQSEDPVVFYGWRPHTMFNKFDLKILEDDEGFFDKSSVHVITNNNLEENAPDAYEFLSNWSIPIDDVENMIVQIEEEGMDPEEVAQNWIDNNEDKVNEMLGK</sequence>
<feature type="signal peptide" evidence="5">
    <location>
        <begin position="1"/>
        <end position="26"/>
    </location>
</feature>
<dbReference type="PANTHER" id="PTHR47737">
    <property type="entry name" value="GLYCINE BETAINE/PROLINE BETAINE TRANSPORT SYSTEM PERMEASE PROTEIN PROW"/>
    <property type="match status" value="1"/>
</dbReference>
<dbReference type="EMBL" id="JBHTKJ010000035">
    <property type="protein sequence ID" value="MFD1039387.1"/>
    <property type="molecule type" value="Genomic_DNA"/>
</dbReference>
<evidence type="ECO:0000313" key="8">
    <source>
        <dbReference type="Proteomes" id="UP001597040"/>
    </source>
</evidence>
<evidence type="ECO:0000313" key="7">
    <source>
        <dbReference type="EMBL" id="MFD1039387.1"/>
    </source>
</evidence>
<dbReference type="CDD" id="cd13639">
    <property type="entry name" value="PBP2_OpuAC_like"/>
    <property type="match status" value="1"/>
</dbReference>
<comment type="subcellular location">
    <subcellularLocation>
        <location evidence="1">Cell membrane</location>
    </subcellularLocation>
</comment>
<dbReference type="Gene3D" id="3.40.190.10">
    <property type="entry name" value="Periplasmic binding protein-like II"/>
    <property type="match status" value="1"/>
</dbReference>
<comment type="caution">
    <text evidence="7">The sequence shown here is derived from an EMBL/GenBank/DDBJ whole genome shotgun (WGS) entry which is preliminary data.</text>
</comment>
<feature type="domain" description="ABC-type glycine betaine transport system substrate-binding" evidence="6">
    <location>
        <begin position="40"/>
        <end position="281"/>
    </location>
</feature>
<evidence type="ECO:0000256" key="2">
    <source>
        <dbReference type="ARBA" id="ARBA00022448"/>
    </source>
</evidence>
<keyword evidence="4" id="KW-0472">Membrane</keyword>
<dbReference type="Gene3D" id="3.40.190.100">
    <property type="entry name" value="Glycine betaine-binding periplasmic protein, domain 2"/>
    <property type="match status" value="1"/>
</dbReference>